<name>A0A4U0H8J8_9SPHI</name>
<dbReference type="SUPFAM" id="SSF48452">
    <property type="entry name" value="TPR-like"/>
    <property type="match status" value="1"/>
</dbReference>
<comment type="subcellular location">
    <subcellularLocation>
        <location evidence="1">Cell outer membrane</location>
    </subcellularLocation>
</comment>
<evidence type="ECO:0000256" key="3">
    <source>
        <dbReference type="ARBA" id="ARBA00022729"/>
    </source>
</evidence>
<reference evidence="8 9" key="1">
    <citation type="submission" date="2019-04" db="EMBL/GenBank/DDBJ databases">
        <title>Sphingobacterium olei sp. nov., isolated from oil-contaminated soil.</title>
        <authorList>
            <person name="Liu B."/>
        </authorList>
    </citation>
    <scope>NUCLEOTIDE SEQUENCE [LARGE SCALE GENOMIC DNA]</scope>
    <source>
        <strain evidence="8 9">Y3L14</strain>
    </source>
</reference>
<keyword evidence="5" id="KW-0998">Cell outer membrane</keyword>
<sequence>MKMKMKNLIFLLICIPLLFVTACKDFLEEENHSKITPESFNTPQGFELGLNGVYGGMRAFYGPISAIHMLTVTGTDEFYSRASGDIYNFGNYTANYKPSSDYIYSYWRSSYTLINTCNGLVHFGQDMTGITETKKTTMLAETKFFRALLYFRLVQFFGDVTLNRTYNDGVIKEAKRDPMADVYDFIIEDLLYCTTPGNLPAGSKDTNTGRVTQALARHLLAKVYLTRGWSSAAQSTDFQQAYDVATALIEDGEQIGVKLMPKYADIHKPGNENNQEILYSVQMTNDPIYGVPESDANMNHLSHVFVAGYFNFNGSGNVQQIEDGRVYARYHGTTWLYNEAFGDVDKDSRYYATFQSEWKAPVDFQNRTQEFYVGNTKYSAIRSGAKGNLAGYLPGKNMTREEIGATNYYILTPENYTDPSFPTMKKFLDPNRASLSFDSQRSIIVYRLAETYLIAAEAAFKLGNNSTNNGAAYYINELRKRAASKEEYIDDLMIAPGDITIDYILDERTRELCGEQLRWFDLVRTQKLVERVRKHGFFTTKWTNHTLPKDNIQDFHVLRPIPLKQIESVIAGDPYPQQSNGWDNM</sequence>
<evidence type="ECO:0000259" key="7">
    <source>
        <dbReference type="Pfam" id="PF14322"/>
    </source>
</evidence>
<dbReference type="OrthoDB" id="5694214at2"/>
<comment type="similarity">
    <text evidence="2">Belongs to the SusD family.</text>
</comment>
<keyword evidence="4" id="KW-0472">Membrane</keyword>
<evidence type="ECO:0000256" key="4">
    <source>
        <dbReference type="ARBA" id="ARBA00023136"/>
    </source>
</evidence>
<dbReference type="AlphaFoldDB" id="A0A4U0H8J8"/>
<dbReference type="Proteomes" id="UP000309872">
    <property type="component" value="Unassembled WGS sequence"/>
</dbReference>
<evidence type="ECO:0000313" key="8">
    <source>
        <dbReference type="EMBL" id="TJY68195.1"/>
    </source>
</evidence>
<dbReference type="InterPro" id="IPR033985">
    <property type="entry name" value="SusD-like_N"/>
</dbReference>
<organism evidence="8 9">
    <name type="scientific">Sphingobacterium alkalisoli</name>
    <dbReference type="NCBI Taxonomy" id="1874115"/>
    <lineage>
        <taxon>Bacteria</taxon>
        <taxon>Pseudomonadati</taxon>
        <taxon>Bacteroidota</taxon>
        <taxon>Sphingobacteriia</taxon>
        <taxon>Sphingobacteriales</taxon>
        <taxon>Sphingobacteriaceae</taxon>
        <taxon>Sphingobacterium</taxon>
    </lineage>
</organism>
<dbReference type="EMBL" id="SUKA01000001">
    <property type="protein sequence ID" value="TJY68195.1"/>
    <property type="molecule type" value="Genomic_DNA"/>
</dbReference>
<gene>
    <name evidence="8" type="ORF">FAZ19_02760</name>
</gene>
<feature type="domain" description="SusD-like N-terminal" evidence="7">
    <location>
        <begin position="25"/>
        <end position="225"/>
    </location>
</feature>
<feature type="domain" description="RagB/SusD" evidence="6">
    <location>
        <begin position="333"/>
        <end position="568"/>
    </location>
</feature>
<dbReference type="Pfam" id="PF07980">
    <property type="entry name" value="SusD_RagB"/>
    <property type="match status" value="1"/>
</dbReference>
<dbReference type="Pfam" id="PF14322">
    <property type="entry name" value="SusD-like_3"/>
    <property type="match status" value="1"/>
</dbReference>
<dbReference type="Gene3D" id="1.25.40.390">
    <property type="match status" value="1"/>
</dbReference>
<evidence type="ECO:0000256" key="2">
    <source>
        <dbReference type="ARBA" id="ARBA00006275"/>
    </source>
</evidence>
<dbReference type="InterPro" id="IPR011990">
    <property type="entry name" value="TPR-like_helical_dom_sf"/>
</dbReference>
<proteinExistence type="inferred from homology"/>
<comment type="caution">
    <text evidence="8">The sequence shown here is derived from an EMBL/GenBank/DDBJ whole genome shotgun (WGS) entry which is preliminary data.</text>
</comment>
<dbReference type="GO" id="GO:0009279">
    <property type="term" value="C:cell outer membrane"/>
    <property type="evidence" value="ECO:0007669"/>
    <property type="project" value="UniProtKB-SubCell"/>
</dbReference>
<keyword evidence="9" id="KW-1185">Reference proteome</keyword>
<dbReference type="InterPro" id="IPR012944">
    <property type="entry name" value="SusD_RagB_dom"/>
</dbReference>
<accession>A0A4U0H8J8</accession>
<evidence type="ECO:0000256" key="1">
    <source>
        <dbReference type="ARBA" id="ARBA00004442"/>
    </source>
</evidence>
<dbReference type="PROSITE" id="PS51257">
    <property type="entry name" value="PROKAR_LIPOPROTEIN"/>
    <property type="match status" value="1"/>
</dbReference>
<evidence type="ECO:0000259" key="6">
    <source>
        <dbReference type="Pfam" id="PF07980"/>
    </source>
</evidence>
<keyword evidence="3" id="KW-0732">Signal</keyword>
<evidence type="ECO:0000256" key="5">
    <source>
        <dbReference type="ARBA" id="ARBA00023237"/>
    </source>
</evidence>
<evidence type="ECO:0000313" key="9">
    <source>
        <dbReference type="Proteomes" id="UP000309872"/>
    </source>
</evidence>
<protein>
    <submittedName>
        <fullName evidence="8">RagB/SusD family nutrient uptake outer membrane protein</fullName>
    </submittedName>
</protein>
<dbReference type="CDD" id="cd08977">
    <property type="entry name" value="SusD"/>
    <property type="match status" value="1"/>
</dbReference>